<feature type="transmembrane region" description="Helical" evidence="2">
    <location>
        <begin position="2311"/>
        <end position="2330"/>
    </location>
</feature>
<evidence type="ECO:0000313" key="5">
    <source>
        <dbReference type="Proteomes" id="UP000051952"/>
    </source>
</evidence>
<keyword evidence="3" id="KW-0732">Signal</keyword>
<proteinExistence type="predicted"/>
<feature type="transmembrane region" description="Helical" evidence="2">
    <location>
        <begin position="1969"/>
        <end position="1987"/>
    </location>
</feature>
<dbReference type="PANTHER" id="PTHR11319:SF35">
    <property type="entry name" value="OUTER MEMBRANE PROTEIN PMPC-RELATED"/>
    <property type="match status" value="1"/>
</dbReference>
<feature type="transmembrane region" description="Helical" evidence="2">
    <location>
        <begin position="2029"/>
        <end position="2050"/>
    </location>
</feature>
<dbReference type="VEuPathDB" id="TriTrypDB:BSAL_07195"/>
<feature type="region of interest" description="Disordered" evidence="1">
    <location>
        <begin position="2653"/>
        <end position="2682"/>
    </location>
</feature>
<keyword evidence="5" id="KW-1185">Reference proteome</keyword>
<keyword evidence="2" id="KW-0472">Membrane</keyword>
<protein>
    <submittedName>
        <fullName evidence="4">Membrane-associated protein, putative</fullName>
    </submittedName>
</protein>
<evidence type="ECO:0000256" key="1">
    <source>
        <dbReference type="SAM" id="MobiDB-lite"/>
    </source>
</evidence>
<keyword evidence="2" id="KW-1133">Transmembrane helix</keyword>
<reference evidence="5" key="1">
    <citation type="submission" date="2015-09" db="EMBL/GenBank/DDBJ databases">
        <authorList>
            <consortium name="Pathogen Informatics"/>
        </authorList>
    </citation>
    <scope>NUCLEOTIDE SEQUENCE [LARGE SCALE GENOMIC DNA]</scope>
    <source>
        <strain evidence="5">Lake Konstanz</strain>
    </source>
</reference>
<feature type="transmembrane region" description="Helical" evidence="2">
    <location>
        <begin position="2170"/>
        <end position="2187"/>
    </location>
</feature>
<dbReference type="OrthoDB" id="540692at2759"/>
<feature type="region of interest" description="Disordered" evidence="1">
    <location>
        <begin position="2713"/>
        <end position="2732"/>
    </location>
</feature>
<feature type="compositionally biased region" description="Low complexity" evidence="1">
    <location>
        <begin position="2653"/>
        <end position="2666"/>
    </location>
</feature>
<feature type="compositionally biased region" description="Basic and acidic residues" evidence="1">
    <location>
        <begin position="2511"/>
        <end position="2520"/>
    </location>
</feature>
<feature type="region of interest" description="Disordered" evidence="1">
    <location>
        <begin position="2094"/>
        <end position="2114"/>
    </location>
</feature>
<organism evidence="4 5">
    <name type="scientific">Bodo saltans</name>
    <name type="common">Flagellated protozoan</name>
    <dbReference type="NCBI Taxonomy" id="75058"/>
    <lineage>
        <taxon>Eukaryota</taxon>
        <taxon>Discoba</taxon>
        <taxon>Euglenozoa</taxon>
        <taxon>Kinetoplastea</taxon>
        <taxon>Metakinetoplastina</taxon>
        <taxon>Eubodonida</taxon>
        <taxon>Bodonidae</taxon>
        <taxon>Bodo</taxon>
    </lineage>
</organism>
<accession>A0A0S4J8N0</accession>
<feature type="transmembrane region" description="Helical" evidence="2">
    <location>
        <begin position="1934"/>
        <end position="1957"/>
    </location>
</feature>
<dbReference type="Proteomes" id="UP000051952">
    <property type="component" value="Unassembled WGS sequence"/>
</dbReference>
<feature type="region of interest" description="Disordered" evidence="1">
    <location>
        <begin position="2501"/>
        <end position="2520"/>
    </location>
</feature>
<gene>
    <name evidence="4" type="ORF">BSAL_07195</name>
</gene>
<feature type="chain" id="PRO_5006622195" evidence="3">
    <location>
        <begin position="26"/>
        <end position="2765"/>
    </location>
</feature>
<sequence>MFFAMIRLFLMTLCGCSMFFAFVQAQGTLSSINGFTSPYVFGEFLSLPHAVTTFACAATGTDCLLSVQPAGQCAFNALTLPSYTVPDGSTATFNMTKANAVVGSLYELCLHPNVASTVCVGSSMYYILMPNVSSVANLPPLKAASGYQRPYIVAPFQQQGALPVARMSGFQLNVTIPALSPSIFPSAATVYFALLPSCDFNVTTAQYLSRNVTVSLPARAAPIRSATGSSYTVTFAYSHLFHLWNMVSRNIGTTAPYILGGVLEGRICANVAQYRVNSTSNLSMNTSASSTSFPFDLGVSVRLATNFRVNGARVYREEDTTSSGASGSTTTLRLVAGAGGGISTLLFDGIAISSPPTLASLSSAVAADQAAGIAVNLSASFDIRDSSYPCDRYTTADLSRMTPPSSNARFAYLFATGSWNVTTSLVSWTTLINRTFPGNSITTSSGIGGATGLLCLYVFNVPLLSLHVGGGVYSIAIEGPSSVLTMNNAYLSAAQGGSLATAATLSATSVLNNVDSDVSFNFSAIAPSISMLRFTASTGSCSGVSSQNTPFSIQTTSTRYLTAPSSSWFAGSGLRRLCVALVLNTSDTLPYYFQDLAIPTVFIVTAFSRIAETFVSGSLPDERFFIPLNAATYSLPLLGFIANNSPYSSGQISLTFSTTPAGCLGATMASSSITTLTAFGSGATFGIAAALTPQLSLLATRFPQGTFSSNDKATLCIGDTTTISYPSSPMPLLTSNVYASFYTIQIATQSVSAQASTLVMQGTGLPTIVLYVHPTLGLSIPVTLLVRTGTSSLLWTLASVLGVVRLSATGSTGCTSAQGALTPLSLVTQWSSVDASDVVRVTGAALEQNATRAAASTGVHYVCFHSLHASIFQEQDDVLYSRTSFPVGIVSFSSVNGLNVNNGPNTTIVGVIQYVSFVWVVTGSGFSSAGLIQMIVGGVIASTPLTVVNDTYALFTFSPQSAGTQSVNVTLGTTLSYLAYPLITIDVVGVAAVGRFGTTYTAMLAGSSSLHFINLTSTVSVLPSVCLASAVATSSQACTCIAGVNTTMTTTTSLWIDLTATNPSAVVGSFPICFQYNSVLHFATGYSVVVVPQLSSLGGTAASSGSDQSISFVRGTSPDLVATFDVNIPTAAQNLRLIMYDVDNTIDLGGSGVCSSLSHHSALTMNTSNVIVVDLSGGIGTTTSTAHVPLLMTSNNQTGGRRLCSTLVLASRFATLGEPVTSFILDFDLVVVLGTLTVNGIALNSGTNVTTPILAQANTTLVAALPSFVAASSFLQFGIASTSCADLPTNIANTTSNQTTAITNLTLSYPSGGGSVANITIPAGLRSATSDLLFCARWLETASYTFTGVFFSVLYLSAFDGQLIAVNSTSQRLSMTAGSAVMRNATRLITVEGERVNAACLRVVLLPSRADSCTETNHVVFQGSIAQTTQQFSVSSATSSDYVAMCMMVYRSCTTRTYPAMLMVDAPLSILAFESFDIDSTTLTNLNQQQSELMAIVDIPMTNTLYGLISYSLSNVATLPFIELLAQPSTDSSCLLSQTTYRFKLEEVLDGGGLTTLGIVSNIPTAPTVTTFTVCILRNVSATDQRYFSLGMTLLVSSLTVGGSTLGLGNSVSLTVNKAPELVVTGSNLNLMLLYLALTDTGSCSSAALSGTNGVGISRIPSIVVSCSSSKGSVTFTAATNQTSAPLAMCIAGVPSSSGKATALSLTFYPANLSVTVTQALSLTIVTEPSAVASSDGSLSTQPVLGVEGPDDQLIQNVPSGIIITASWVAVSPYVAVESICDLCKITTDGEAFMLSATTSASLFSNAKFGVQYVLNYTSDRADINSVVTTTVKRGLCPVTQFGSLYSTSCEDCLSSAYCTGDVDYTMRSSYWRANNKTNYIYDCSPPYGSSQCIGNTSTGTCTEGHNGPRCTICDPGYGKSVDVCVLCASFNEALVTVVFLALAYIVLVIFATFSSVNGMDDKRDTKHLPILIKLLATHLAMASTVGEFSTQFPDLLNNLFNGMRSTSRPSPQFAALDCSIHPTVYQSFLFLILIPAFTFFAVLAGSYVVRLIHYARDHAHEKEKSSVASLRDTVEKDRSARANALAEASRKYLMGNSSPDESPDGSPVRSRSEFVAAETTHQVDEDEEIHFATFDEIPVVTDEERELMHAEEDLAEYVRSQELRLDTKTLFLIALVVVLLFGYPTIVEQSLNLLKCDTIEYGEIQPDLSFASSSKSLYFYDRSLDCTSSDHRFYTLLAYASIVGYGLGIPFASVVMVLWFRKNRGVTYTNRLFVFLVCGYDEDRWWWEAVVLWRKLALASILVFIDDQRLQTYAALWLLMFALALQMWLEPYDEVNLDRLATASLAVVIVTLNLSLLYDYLPSDSSSYNIRVGNVVLTVCLFLINAVLISILVGLIVIHGLLEAQYQISMNAKTIRRMLPRSVQDCLFRFARRPLVTFHKILKKREREKERKNRIKHVINDADGELVDVVVMQGRRPSRTPGKSPALLSPSDPALQDIHLKSPPTIDLGNHNEKRSTKNLREALRREEVFVRDLLQKYELAIAELDSLRNRPDANRPPSESRNRQQLEAVKAEFDKIIHLASTSNPGSNLVSPADKPLFGSSTPPPPALVVHHPPELVVEDLTLVDVSVAFNQRPPALTGIYLAPIVATPPEEWSPSAPSAANDSSSRRSRLTTLQPSTGGRIIAKPKLKAEMASSNISGSEAEGDDIRSAFRGAGDEQPEEFMGFNDTQRASKYKPMSELGSTITAKNRKRMERALEEGNLLQ</sequence>
<dbReference type="PANTHER" id="PTHR11319">
    <property type="entry name" value="G PROTEIN-COUPLED RECEPTOR-RELATED"/>
    <property type="match status" value="1"/>
</dbReference>
<dbReference type="EMBL" id="CYKH01001400">
    <property type="protein sequence ID" value="CUG86884.1"/>
    <property type="molecule type" value="Genomic_DNA"/>
</dbReference>
<evidence type="ECO:0000313" key="4">
    <source>
        <dbReference type="EMBL" id="CUG86884.1"/>
    </source>
</evidence>
<feature type="transmembrane region" description="Helical" evidence="2">
    <location>
        <begin position="2238"/>
        <end position="2261"/>
    </location>
</feature>
<feature type="transmembrane region" description="Helical" evidence="2">
    <location>
        <begin position="2374"/>
        <end position="2403"/>
    </location>
</feature>
<evidence type="ECO:0000256" key="2">
    <source>
        <dbReference type="SAM" id="Phobius"/>
    </source>
</evidence>
<evidence type="ECO:0000256" key="3">
    <source>
        <dbReference type="SAM" id="SignalP"/>
    </source>
</evidence>
<feature type="transmembrane region" description="Helical" evidence="2">
    <location>
        <begin position="2342"/>
        <end position="2362"/>
    </location>
</feature>
<feature type="signal peptide" evidence="3">
    <location>
        <begin position="1"/>
        <end position="25"/>
    </location>
</feature>
<keyword evidence="2" id="KW-0812">Transmembrane</keyword>
<name>A0A0S4J8N0_BODSA</name>